<feature type="transmembrane region" description="Helical" evidence="1">
    <location>
        <begin position="39"/>
        <end position="59"/>
    </location>
</feature>
<proteinExistence type="predicted"/>
<accession>A0A385SFN5</accession>
<sequence length="190" mass="22879">MDKFFHIRMLMGILLGLSITHLLKGVVKFVEHPGKDKPYWIHLLWVFYLFLLIAHFWWWEFSLHTLTNWNFLSYFYLIVYTAFFFVSASLLFPDQINDYTGYEDYFYSRRRWFFGALGLTFLLDIVDTLLKGVNHLTHLGNEYLAYILLHVIGCLLAMKIRDERFHGAFVIIVIVYQIIFIYRLYFTLES</sequence>
<feature type="transmembrane region" description="Helical" evidence="1">
    <location>
        <begin position="71"/>
        <end position="92"/>
    </location>
</feature>
<keyword evidence="1" id="KW-1133">Transmembrane helix</keyword>
<name>A0A385SFN5_9BACT</name>
<reference evidence="3" key="1">
    <citation type="submission" date="2018-09" db="EMBL/GenBank/DDBJ databases">
        <title>Chryseolinea sp. KIS68-18 isolated from soil.</title>
        <authorList>
            <person name="Weon H.-Y."/>
            <person name="Kwon S.-W."/>
            <person name="Lee S.A."/>
        </authorList>
    </citation>
    <scope>NUCLEOTIDE SEQUENCE [LARGE SCALE GENOMIC DNA]</scope>
    <source>
        <strain evidence="3">KIS68-18</strain>
    </source>
</reference>
<feature type="transmembrane region" description="Helical" evidence="1">
    <location>
        <begin position="167"/>
        <end position="185"/>
    </location>
</feature>
<feature type="transmembrane region" description="Helical" evidence="1">
    <location>
        <begin position="112"/>
        <end position="131"/>
    </location>
</feature>
<dbReference type="KEGG" id="chk:D4L85_05355"/>
<dbReference type="AlphaFoldDB" id="A0A385SFN5"/>
<evidence type="ECO:0000313" key="2">
    <source>
        <dbReference type="EMBL" id="AYB30039.1"/>
    </source>
</evidence>
<organism evidence="2 3">
    <name type="scientific">Chryseolinea soli</name>
    <dbReference type="NCBI Taxonomy" id="2321403"/>
    <lineage>
        <taxon>Bacteria</taxon>
        <taxon>Pseudomonadati</taxon>
        <taxon>Bacteroidota</taxon>
        <taxon>Cytophagia</taxon>
        <taxon>Cytophagales</taxon>
        <taxon>Fulvivirgaceae</taxon>
        <taxon>Chryseolinea</taxon>
    </lineage>
</organism>
<dbReference type="RefSeq" id="WP_119753346.1">
    <property type="nucleotide sequence ID" value="NZ_CP032382.1"/>
</dbReference>
<gene>
    <name evidence="2" type="ORF">D4L85_05355</name>
</gene>
<protein>
    <submittedName>
        <fullName evidence="2">Uncharacterized protein</fullName>
    </submittedName>
</protein>
<keyword evidence="1" id="KW-0812">Transmembrane</keyword>
<evidence type="ECO:0000313" key="3">
    <source>
        <dbReference type="Proteomes" id="UP000266183"/>
    </source>
</evidence>
<dbReference type="Proteomes" id="UP000266183">
    <property type="component" value="Chromosome"/>
</dbReference>
<feature type="transmembrane region" description="Helical" evidence="1">
    <location>
        <begin position="6"/>
        <end position="27"/>
    </location>
</feature>
<evidence type="ECO:0000256" key="1">
    <source>
        <dbReference type="SAM" id="Phobius"/>
    </source>
</evidence>
<keyword evidence="3" id="KW-1185">Reference proteome</keyword>
<keyword evidence="1" id="KW-0472">Membrane</keyword>
<feature type="transmembrane region" description="Helical" evidence="1">
    <location>
        <begin position="143"/>
        <end position="160"/>
    </location>
</feature>
<dbReference type="EMBL" id="CP032382">
    <property type="protein sequence ID" value="AYB30039.1"/>
    <property type="molecule type" value="Genomic_DNA"/>
</dbReference>
<dbReference type="OrthoDB" id="9803673at2"/>